<keyword evidence="3" id="KW-1185">Reference proteome</keyword>
<proteinExistence type="predicted"/>
<organism evidence="2 3">
    <name type="scientific">Tahibacter amnicola</name>
    <dbReference type="NCBI Taxonomy" id="2976241"/>
    <lineage>
        <taxon>Bacteria</taxon>
        <taxon>Pseudomonadati</taxon>
        <taxon>Pseudomonadota</taxon>
        <taxon>Gammaproteobacteria</taxon>
        <taxon>Lysobacterales</taxon>
        <taxon>Rhodanobacteraceae</taxon>
        <taxon>Tahibacter</taxon>
    </lineage>
</organism>
<dbReference type="EMBL" id="CP104694">
    <property type="protein sequence ID" value="UXI69450.1"/>
    <property type="molecule type" value="Genomic_DNA"/>
</dbReference>
<feature type="region of interest" description="Disordered" evidence="1">
    <location>
        <begin position="195"/>
        <end position="232"/>
    </location>
</feature>
<reference evidence="2" key="1">
    <citation type="submission" date="2022-09" db="EMBL/GenBank/DDBJ databases">
        <title>Tahibacter sp. nov., isolated from a fresh water.</title>
        <authorList>
            <person name="Baek J.H."/>
            <person name="Lee J.K."/>
            <person name="Kim J.M."/>
            <person name="Jeon C.O."/>
        </authorList>
    </citation>
    <scope>NUCLEOTIDE SEQUENCE</scope>
    <source>
        <strain evidence="2">W38</strain>
    </source>
</reference>
<sequence>MRGHKNLVVVGLSDEDTAHLRLLMRKAGDDLHHRWRWGTEEGSDLVIVDPSVFAGQMARSRSLAAGLRVALVVGQKPADVGRELIMYRPLRLENVVEVLNQAGGDLVAPPPIDMGHPVLFDEPASGATIIDDSDYFTRMLEEEATGHHLKPRSTEPPAVGVDELFKRDEAAHKPQFNVTVTLDDDTLIEGFRATPSKRAESRMSDQPEAMARRSSAPGPNMTVPSRRSPDTGRHAMRTYLDGNLLGGPSQIKLDQVPALTLDPKHSEFYTSATSAQLQPYFRQPLAVAEWRALTTAEFGQVRETLKPQSCRRLTWLDVLFNSEGRLSPQLDPGGSYRLRGHGDMAEDIPNHRKICDALQVSAPLNQIAQTAGASMAEVFSMVSAYHAIGMIECTPRASLRTAPKTPESKPNLLSRLKRPFGKS</sequence>
<evidence type="ECO:0000313" key="2">
    <source>
        <dbReference type="EMBL" id="UXI69450.1"/>
    </source>
</evidence>
<feature type="region of interest" description="Disordered" evidence="1">
    <location>
        <begin position="399"/>
        <end position="423"/>
    </location>
</feature>
<dbReference type="RefSeq" id="WP_261696405.1">
    <property type="nucleotide sequence ID" value="NZ_CP104694.1"/>
</dbReference>
<dbReference type="Proteomes" id="UP001064632">
    <property type="component" value="Chromosome"/>
</dbReference>
<gene>
    <name evidence="2" type="ORF">N4264_07320</name>
</gene>
<accession>A0ABY6BHX2</accession>
<evidence type="ECO:0000313" key="3">
    <source>
        <dbReference type="Proteomes" id="UP001064632"/>
    </source>
</evidence>
<name>A0ABY6BHX2_9GAMM</name>
<protein>
    <submittedName>
        <fullName evidence="2">Uncharacterized protein</fullName>
    </submittedName>
</protein>
<evidence type="ECO:0000256" key="1">
    <source>
        <dbReference type="SAM" id="MobiDB-lite"/>
    </source>
</evidence>